<dbReference type="PANTHER" id="PTHR23513">
    <property type="entry name" value="INTEGRAL MEMBRANE EFFLUX PROTEIN-RELATED"/>
    <property type="match status" value="1"/>
</dbReference>
<gene>
    <name evidence="9" type="ORF">GGQ83_002815</name>
</gene>
<feature type="transmembrane region" description="Helical" evidence="7">
    <location>
        <begin position="176"/>
        <end position="196"/>
    </location>
</feature>
<proteinExistence type="predicted"/>
<dbReference type="SUPFAM" id="SSF103473">
    <property type="entry name" value="MFS general substrate transporter"/>
    <property type="match status" value="1"/>
</dbReference>
<dbReference type="Gene3D" id="1.20.1250.20">
    <property type="entry name" value="MFS general substrate transporter like domains"/>
    <property type="match status" value="1"/>
</dbReference>
<feature type="transmembrane region" description="Helical" evidence="7">
    <location>
        <begin position="53"/>
        <end position="74"/>
    </location>
</feature>
<dbReference type="Proteomes" id="UP000553193">
    <property type="component" value="Unassembled WGS sequence"/>
</dbReference>
<evidence type="ECO:0000313" key="10">
    <source>
        <dbReference type="Proteomes" id="UP000553193"/>
    </source>
</evidence>
<evidence type="ECO:0000256" key="7">
    <source>
        <dbReference type="SAM" id="Phobius"/>
    </source>
</evidence>
<dbReference type="InterPro" id="IPR010290">
    <property type="entry name" value="TM_effector"/>
</dbReference>
<organism evidence="9 10">
    <name type="scientific">Roseococcus suduntuyensis</name>
    <dbReference type="NCBI Taxonomy" id="455361"/>
    <lineage>
        <taxon>Bacteria</taxon>
        <taxon>Pseudomonadati</taxon>
        <taxon>Pseudomonadota</taxon>
        <taxon>Alphaproteobacteria</taxon>
        <taxon>Acetobacterales</taxon>
        <taxon>Roseomonadaceae</taxon>
        <taxon>Roseococcus</taxon>
    </lineage>
</organism>
<evidence type="ECO:0000259" key="8">
    <source>
        <dbReference type="PROSITE" id="PS50850"/>
    </source>
</evidence>
<dbReference type="CDD" id="cd06173">
    <property type="entry name" value="MFS_MefA_like"/>
    <property type="match status" value="1"/>
</dbReference>
<dbReference type="Pfam" id="PF05977">
    <property type="entry name" value="MFS_3"/>
    <property type="match status" value="1"/>
</dbReference>
<feature type="transmembrane region" description="Helical" evidence="7">
    <location>
        <begin position="230"/>
        <end position="257"/>
    </location>
</feature>
<accession>A0A840AFV0</accession>
<evidence type="ECO:0000256" key="6">
    <source>
        <dbReference type="ARBA" id="ARBA00023136"/>
    </source>
</evidence>
<keyword evidence="2" id="KW-0813">Transport</keyword>
<keyword evidence="5 7" id="KW-1133">Transmembrane helix</keyword>
<feature type="transmembrane region" description="Helical" evidence="7">
    <location>
        <begin position="316"/>
        <end position="340"/>
    </location>
</feature>
<keyword evidence="10" id="KW-1185">Reference proteome</keyword>
<dbReference type="InterPro" id="IPR020846">
    <property type="entry name" value="MFS_dom"/>
</dbReference>
<feature type="transmembrane region" description="Helical" evidence="7">
    <location>
        <begin position="263"/>
        <end position="284"/>
    </location>
</feature>
<reference evidence="9 10" key="1">
    <citation type="submission" date="2020-08" db="EMBL/GenBank/DDBJ databases">
        <title>Genomic Encyclopedia of Type Strains, Phase IV (KMG-IV): sequencing the most valuable type-strain genomes for metagenomic binning, comparative biology and taxonomic classification.</title>
        <authorList>
            <person name="Goeker M."/>
        </authorList>
    </citation>
    <scope>NUCLEOTIDE SEQUENCE [LARGE SCALE GENOMIC DNA]</scope>
    <source>
        <strain evidence="9 10">DSM 19979</strain>
    </source>
</reference>
<keyword evidence="6 7" id="KW-0472">Membrane</keyword>
<feature type="transmembrane region" description="Helical" evidence="7">
    <location>
        <begin position="24"/>
        <end position="47"/>
    </location>
</feature>
<keyword evidence="4 7" id="KW-0812">Transmembrane</keyword>
<feature type="transmembrane region" description="Helical" evidence="7">
    <location>
        <begin position="380"/>
        <end position="399"/>
    </location>
</feature>
<keyword evidence="3" id="KW-1003">Cell membrane</keyword>
<feature type="domain" description="Major facilitator superfamily (MFS) profile" evidence="8">
    <location>
        <begin position="219"/>
        <end position="407"/>
    </location>
</feature>
<protein>
    <submittedName>
        <fullName evidence="9">MFS family permease</fullName>
    </submittedName>
</protein>
<evidence type="ECO:0000256" key="4">
    <source>
        <dbReference type="ARBA" id="ARBA00022692"/>
    </source>
</evidence>
<comment type="caution">
    <text evidence="9">The sequence shown here is derived from an EMBL/GenBank/DDBJ whole genome shotgun (WGS) entry which is preliminary data.</text>
</comment>
<dbReference type="InterPro" id="IPR036259">
    <property type="entry name" value="MFS_trans_sf"/>
</dbReference>
<dbReference type="AlphaFoldDB" id="A0A840AFV0"/>
<feature type="transmembrane region" description="Helical" evidence="7">
    <location>
        <begin position="352"/>
        <end position="374"/>
    </location>
</feature>
<comment type="subcellular location">
    <subcellularLocation>
        <location evidence="1">Cell membrane</location>
        <topology evidence="1">Multi-pass membrane protein</topology>
    </subcellularLocation>
</comment>
<dbReference type="RefSeq" id="WP_184385067.1">
    <property type="nucleotide sequence ID" value="NZ_JACIDJ010000005.1"/>
</dbReference>
<evidence type="ECO:0000256" key="5">
    <source>
        <dbReference type="ARBA" id="ARBA00022989"/>
    </source>
</evidence>
<feature type="transmembrane region" description="Helical" evidence="7">
    <location>
        <begin position="291"/>
        <end position="310"/>
    </location>
</feature>
<evidence type="ECO:0000256" key="1">
    <source>
        <dbReference type="ARBA" id="ARBA00004651"/>
    </source>
</evidence>
<name>A0A840AFV0_9PROT</name>
<sequence>MSAADTQGRGAIRRLFATPDFRRIWLLGGIANTMRWLELLAATLWTYEATGSAFMVAAVAMMRALPMLLLGAVAGALAERLDRRRLLIALQASSAVGAGLVALLAALGWIAPWHLMAQGLLAGLAWAGEMATRRRMAADAAPPEDLVQAVALDTMTGSTTRAIGPLLGGALFQLTGLAPAAAIACGFHLLALFLAWRVTPPRMVVRAPQSALSGIVEAARFALAEPRLRMVLGVTLIMNVFAFCYAGILPAFGAAAFGASGAAIGLLAAAEPFGALLGGLWMALRRRAPPGLFPFVAGSLLFFACLLLVVSSPYYILAWALLVLGGLGTARFAAMQTSLVMTHAPPEIRSRVLGLVTTCIGAGPAGVLLVGALAERLGPHAALYSMATLGLVLLLALLLREWWVSRG</sequence>
<evidence type="ECO:0000256" key="3">
    <source>
        <dbReference type="ARBA" id="ARBA00022475"/>
    </source>
</evidence>
<dbReference type="GO" id="GO:0005886">
    <property type="term" value="C:plasma membrane"/>
    <property type="evidence" value="ECO:0007669"/>
    <property type="project" value="UniProtKB-SubCell"/>
</dbReference>
<dbReference type="PANTHER" id="PTHR23513:SF11">
    <property type="entry name" value="STAPHYLOFERRIN A TRANSPORTER"/>
    <property type="match status" value="1"/>
</dbReference>
<evidence type="ECO:0000313" key="9">
    <source>
        <dbReference type="EMBL" id="MBB3899363.1"/>
    </source>
</evidence>
<dbReference type="PROSITE" id="PS50850">
    <property type="entry name" value="MFS"/>
    <property type="match status" value="1"/>
</dbReference>
<dbReference type="EMBL" id="JACIDJ010000005">
    <property type="protein sequence ID" value="MBB3899363.1"/>
    <property type="molecule type" value="Genomic_DNA"/>
</dbReference>
<dbReference type="GO" id="GO:0022857">
    <property type="term" value="F:transmembrane transporter activity"/>
    <property type="evidence" value="ECO:0007669"/>
    <property type="project" value="InterPro"/>
</dbReference>
<feature type="transmembrane region" description="Helical" evidence="7">
    <location>
        <begin position="86"/>
        <end position="111"/>
    </location>
</feature>
<evidence type="ECO:0000256" key="2">
    <source>
        <dbReference type="ARBA" id="ARBA00022448"/>
    </source>
</evidence>